<keyword evidence="2" id="KW-0229">DNA integration</keyword>
<dbReference type="PANTHER" id="PTHR30349:SF41">
    <property type="entry name" value="INTEGRASE_RECOMBINASE PROTEIN MJ0367-RELATED"/>
    <property type="match status" value="1"/>
</dbReference>
<dbReference type="PANTHER" id="PTHR30349">
    <property type="entry name" value="PHAGE INTEGRASE-RELATED"/>
    <property type="match status" value="1"/>
</dbReference>
<evidence type="ECO:0000256" key="4">
    <source>
        <dbReference type="ARBA" id="ARBA00023172"/>
    </source>
</evidence>
<dbReference type="Gene3D" id="1.10.443.10">
    <property type="entry name" value="Intergrase catalytic core"/>
    <property type="match status" value="1"/>
</dbReference>
<gene>
    <name evidence="8" type="ORF">FGL98_24805</name>
</gene>
<reference evidence="8 9" key="1">
    <citation type="submission" date="2019-05" db="EMBL/GenBank/DDBJ databases">
        <authorList>
            <person name="Lee S.D."/>
        </authorList>
    </citation>
    <scope>NUCLEOTIDE SEQUENCE [LARGE SCALE GENOMIC DNA]</scope>
    <source>
        <strain evidence="8 9">C5-26</strain>
    </source>
</reference>
<dbReference type="Pfam" id="PF02899">
    <property type="entry name" value="Phage_int_SAM_1"/>
    <property type="match status" value="1"/>
</dbReference>
<dbReference type="InterPro" id="IPR050090">
    <property type="entry name" value="Tyrosine_recombinase_XerCD"/>
</dbReference>
<accession>A0A563DPY6</accession>
<dbReference type="GO" id="GO:0006310">
    <property type="term" value="P:DNA recombination"/>
    <property type="evidence" value="ECO:0007669"/>
    <property type="project" value="UniProtKB-KW"/>
</dbReference>
<dbReference type="InterPro" id="IPR011010">
    <property type="entry name" value="DNA_brk_join_enz"/>
</dbReference>
<dbReference type="Gene3D" id="1.10.150.130">
    <property type="match status" value="1"/>
</dbReference>
<dbReference type="Pfam" id="PF00589">
    <property type="entry name" value="Phage_integrase"/>
    <property type="match status" value="1"/>
</dbReference>
<evidence type="ECO:0000313" key="9">
    <source>
        <dbReference type="Proteomes" id="UP000320244"/>
    </source>
</evidence>
<dbReference type="GO" id="GO:0003677">
    <property type="term" value="F:DNA binding"/>
    <property type="evidence" value="ECO:0007669"/>
    <property type="project" value="UniProtKB-UniRule"/>
</dbReference>
<dbReference type="PROSITE" id="PS51898">
    <property type="entry name" value="TYR_RECOMBINASE"/>
    <property type="match status" value="1"/>
</dbReference>
<evidence type="ECO:0000259" key="6">
    <source>
        <dbReference type="PROSITE" id="PS51898"/>
    </source>
</evidence>
<dbReference type="OrthoDB" id="9801717at2"/>
<dbReference type="Proteomes" id="UP000320244">
    <property type="component" value="Unassembled WGS sequence"/>
</dbReference>
<dbReference type="InterPro" id="IPR044068">
    <property type="entry name" value="CB"/>
</dbReference>
<dbReference type="AlphaFoldDB" id="A0A563DPY6"/>
<feature type="domain" description="Core-binding (CB)" evidence="7">
    <location>
        <begin position="2"/>
        <end position="95"/>
    </location>
</feature>
<dbReference type="InterPro" id="IPR004107">
    <property type="entry name" value="Integrase_SAM-like_N"/>
</dbReference>
<feature type="domain" description="Tyr recombinase" evidence="6">
    <location>
        <begin position="119"/>
        <end position="304"/>
    </location>
</feature>
<evidence type="ECO:0000256" key="2">
    <source>
        <dbReference type="ARBA" id="ARBA00022908"/>
    </source>
</evidence>
<evidence type="ECO:0000313" key="8">
    <source>
        <dbReference type="EMBL" id="TWP32021.1"/>
    </source>
</evidence>
<reference evidence="8 9" key="2">
    <citation type="submission" date="2019-08" db="EMBL/GenBank/DDBJ databases">
        <title>Jejuicoccus antrihumi gen. nov., sp. nov., a new member of the family Dermacoccaceae isolated from a cave.</title>
        <authorList>
            <person name="Schumann P."/>
            <person name="Kim I.S."/>
        </authorList>
    </citation>
    <scope>NUCLEOTIDE SEQUENCE [LARGE SCALE GENOMIC DNA]</scope>
    <source>
        <strain evidence="8 9">C5-26</strain>
    </source>
</reference>
<comment type="similarity">
    <text evidence="1">Belongs to the 'phage' integrase family.</text>
</comment>
<evidence type="ECO:0000256" key="5">
    <source>
        <dbReference type="PROSITE-ProRule" id="PRU01248"/>
    </source>
</evidence>
<protein>
    <submittedName>
        <fullName evidence="8">Integrase</fullName>
    </submittedName>
</protein>
<dbReference type="InterPro" id="IPR013762">
    <property type="entry name" value="Integrase-like_cat_sf"/>
</dbReference>
<dbReference type="InterPro" id="IPR010998">
    <property type="entry name" value="Integrase_recombinase_N"/>
</dbReference>
<keyword evidence="3 5" id="KW-0238">DNA-binding</keyword>
<evidence type="ECO:0000256" key="3">
    <source>
        <dbReference type="ARBA" id="ARBA00023125"/>
    </source>
</evidence>
<dbReference type="PROSITE" id="PS51900">
    <property type="entry name" value="CB"/>
    <property type="match status" value="1"/>
</dbReference>
<proteinExistence type="inferred from homology"/>
<sequence>MTLIAPTLQAFFTDRLIQQRQASPRTITGYRDALTLLLQFVHQQTGKSPAELDWDDLDSTVITAFLNYLEQERHNSIRTRNVRLTAIRSLFSYAALRHPEHALLIQRVLAIPPKRFTKRVVEFLTATEINALVAEPDQSRWEGRRDRTLMLLATQTGLRVSELIGLDCGDITLGVGANVRCEGKGRKQRAVPLSRPVQALLKAWLTERAGQPSDPLFPTRTGRRLSRDAVALRVRTHAAVAAQHCPSLIGRRIHPHVLRHSCAMTLLQAGVDTSVIALWLGHSGVRSTDAYIHADISIKERALALTTPTSAQPGRYRPPDKVLAFLESL</sequence>
<dbReference type="EMBL" id="VCQV01000098">
    <property type="protein sequence ID" value="TWP32021.1"/>
    <property type="molecule type" value="Genomic_DNA"/>
</dbReference>
<dbReference type="RefSeq" id="WP_146321519.1">
    <property type="nucleotide sequence ID" value="NZ_VCQV01000098.1"/>
</dbReference>
<name>A0A563DPY6_9MICO</name>
<evidence type="ECO:0000259" key="7">
    <source>
        <dbReference type="PROSITE" id="PS51900"/>
    </source>
</evidence>
<organism evidence="8 9">
    <name type="scientific">Leekyejoonella antrihumi</name>
    <dbReference type="NCBI Taxonomy" id="1660198"/>
    <lineage>
        <taxon>Bacteria</taxon>
        <taxon>Bacillati</taxon>
        <taxon>Actinomycetota</taxon>
        <taxon>Actinomycetes</taxon>
        <taxon>Micrococcales</taxon>
        <taxon>Dermacoccaceae</taxon>
        <taxon>Leekyejoonella</taxon>
    </lineage>
</organism>
<keyword evidence="9" id="KW-1185">Reference proteome</keyword>
<keyword evidence="4" id="KW-0233">DNA recombination</keyword>
<comment type="caution">
    <text evidence="8">The sequence shown here is derived from an EMBL/GenBank/DDBJ whole genome shotgun (WGS) entry which is preliminary data.</text>
</comment>
<dbReference type="GO" id="GO:0015074">
    <property type="term" value="P:DNA integration"/>
    <property type="evidence" value="ECO:0007669"/>
    <property type="project" value="UniProtKB-KW"/>
</dbReference>
<dbReference type="InterPro" id="IPR002104">
    <property type="entry name" value="Integrase_catalytic"/>
</dbReference>
<dbReference type="SUPFAM" id="SSF56349">
    <property type="entry name" value="DNA breaking-rejoining enzymes"/>
    <property type="match status" value="1"/>
</dbReference>
<evidence type="ECO:0000256" key="1">
    <source>
        <dbReference type="ARBA" id="ARBA00008857"/>
    </source>
</evidence>